<reference evidence="7" key="1">
    <citation type="submission" date="2019-05" db="EMBL/GenBank/DDBJ databases">
        <title>Genome sequence and methylation pattern of the halophilic Archaeon Natrinema versiforme BOL5-4.</title>
        <authorList>
            <person name="DasSarma P."/>
            <person name="Anton B.P."/>
            <person name="DasSarma S.L."/>
            <person name="Martinez F.L."/>
            <person name="Guzman D."/>
            <person name="Roberts R.J."/>
            <person name="DasSarma S."/>
        </authorList>
    </citation>
    <scope>NUCLEOTIDE SEQUENCE [LARGE SCALE GENOMIC DNA]</scope>
    <source>
        <strain evidence="7">BOL5-4</strain>
    </source>
</reference>
<dbReference type="InterPro" id="IPR011047">
    <property type="entry name" value="Quinoprotein_ADH-like_sf"/>
</dbReference>
<keyword evidence="3" id="KW-0560">Oxidoreductase</keyword>
<feature type="compositionally biased region" description="Basic and acidic residues" evidence="4">
    <location>
        <begin position="455"/>
        <end position="467"/>
    </location>
</feature>
<sequence>MTYESHLVELPEDAPWNEKPGESTVEQGDIDQIPEVDVTEDDLQQTGEEPTDWLIMGGSYEAQRHTTADVITPENVDQLEAEYRLEVADDPNDFQGSPVVVGGDPPIMYTTVGPDMLYAINARTGEVLWTHFYENQDGASDETPPAERGPAVLGDTVYKSTLDLGVIAIDRYTGEERWYYNGAAAYRGEVADDLVHEELSWERSRGTTSSFPPLIYDGMLMKGSFGGEFGVSGFFDAIDLEGNPQWRVNMTPEHEWVGDSWEHGGATAWASGAIDSENGSVVIPSANPGPWYGTVRPGYNPYSCGKVAVNAADGEYEWHHQDSPHDWWDYDSPSPPVVFDAEVDGETRKFATWPGKTGWVYTVDMETGQLHQRSDEYVQHLNTFNLPPYDDLESSPWIMPDLIGGTNPQPSAYDPETRTLVVKGTNYPIKFSWFEVDYEAGQTYIGMDTVRKTEPVDAEEGEQREGDETPEDEEGAADAEEAEAGEQREGDETPANETAADADEAEVGEQREGDETPANETADDGGGGDELHEEQQERDDGEAADEDAEEDTEDAEEDTEDAEEDTEDEEEEDEEVQQFQDEEVPEWNQMAGVVAGIDPLTGDLKWQNWFSWRAGPPWGGSLTTATGVTFAGGPTGQLHAFDTETGERLAAHEVGDHGVDGAPMSWYDPNEGKQYVAIPGGGGNQVDEEGNTIAVFSLEE</sequence>
<evidence type="ECO:0000256" key="4">
    <source>
        <dbReference type="SAM" id="MobiDB-lite"/>
    </source>
</evidence>
<evidence type="ECO:0000313" key="7">
    <source>
        <dbReference type="Proteomes" id="UP000302218"/>
    </source>
</evidence>
<dbReference type="SMART" id="SM00564">
    <property type="entry name" value="PQQ"/>
    <property type="match status" value="3"/>
</dbReference>
<feature type="region of interest" description="Disordered" evidence="4">
    <location>
        <begin position="455"/>
        <end position="587"/>
    </location>
</feature>
<protein>
    <submittedName>
        <fullName evidence="6">Dehydrogenase</fullName>
    </submittedName>
</protein>
<evidence type="ECO:0000313" key="6">
    <source>
        <dbReference type="EMBL" id="QCS42282.1"/>
    </source>
</evidence>
<comment type="similarity">
    <text evidence="2">Belongs to the bacterial PQQ dehydrogenase family.</text>
</comment>
<dbReference type="KEGG" id="nvr:FEJ81_07890"/>
<comment type="cofactor">
    <cofactor evidence="1">
        <name>pyrroloquinoline quinone</name>
        <dbReference type="ChEBI" id="CHEBI:58442"/>
    </cofactor>
</comment>
<feature type="domain" description="Pyrrolo-quinoline quinone repeat" evidence="5">
    <location>
        <begin position="53"/>
        <end position="369"/>
    </location>
</feature>
<dbReference type="GeneID" id="40265185"/>
<dbReference type="Proteomes" id="UP000302218">
    <property type="component" value="Chromosome"/>
</dbReference>
<evidence type="ECO:0000256" key="1">
    <source>
        <dbReference type="ARBA" id="ARBA00001931"/>
    </source>
</evidence>
<dbReference type="InterPro" id="IPR002372">
    <property type="entry name" value="PQQ_rpt_dom"/>
</dbReference>
<feature type="compositionally biased region" description="Acidic residues" evidence="4">
    <location>
        <begin position="468"/>
        <end position="484"/>
    </location>
</feature>
<dbReference type="SUPFAM" id="SSF50998">
    <property type="entry name" value="Quinoprotein alcohol dehydrogenase-like"/>
    <property type="match status" value="2"/>
</dbReference>
<evidence type="ECO:0000256" key="3">
    <source>
        <dbReference type="ARBA" id="ARBA00023002"/>
    </source>
</evidence>
<dbReference type="GO" id="GO:0016491">
    <property type="term" value="F:oxidoreductase activity"/>
    <property type="evidence" value="ECO:0007669"/>
    <property type="project" value="UniProtKB-KW"/>
</dbReference>
<proteinExistence type="inferred from homology"/>
<dbReference type="RefSeq" id="WP_138244775.1">
    <property type="nucleotide sequence ID" value="NZ_CP040330.1"/>
</dbReference>
<accession>A0A4P8WGZ8</accession>
<organism evidence="6 7">
    <name type="scientific">Natrinema versiforme</name>
    <dbReference type="NCBI Taxonomy" id="88724"/>
    <lineage>
        <taxon>Archaea</taxon>
        <taxon>Methanobacteriati</taxon>
        <taxon>Methanobacteriota</taxon>
        <taxon>Stenosarchaea group</taxon>
        <taxon>Halobacteria</taxon>
        <taxon>Halobacteriales</taxon>
        <taxon>Natrialbaceae</taxon>
        <taxon>Natrinema</taxon>
    </lineage>
</organism>
<dbReference type="AlphaFoldDB" id="A0A4P8WGZ8"/>
<name>A0A4P8WGZ8_9EURY</name>
<evidence type="ECO:0000259" key="5">
    <source>
        <dbReference type="Pfam" id="PF01011"/>
    </source>
</evidence>
<dbReference type="Gene3D" id="2.140.10.10">
    <property type="entry name" value="Quinoprotein alcohol dehydrogenase-like superfamily"/>
    <property type="match status" value="2"/>
</dbReference>
<dbReference type="OrthoDB" id="8638at2157"/>
<feature type="compositionally biased region" description="Acidic residues" evidence="4">
    <location>
        <begin position="536"/>
        <end position="585"/>
    </location>
</feature>
<feature type="region of interest" description="Disordered" evidence="4">
    <location>
        <begin position="1"/>
        <end position="30"/>
    </location>
</feature>
<dbReference type="EMBL" id="CP040330">
    <property type="protein sequence ID" value="QCS42282.1"/>
    <property type="molecule type" value="Genomic_DNA"/>
</dbReference>
<feature type="compositionally biased region" description="Acidic residues" evidence="4">
    <location>
        <begin position="515"/>
        <end position="527"/>
    </location>
</feature>
<dbReference type="InterPro" id="IPR018391">
    <property type="entry name" value="PQQ_b-propeller_rpt"/>
</dbReference>
<dbReference type="Pfam" id="PF01011">
    <property type="entry name" value="PQQ"/>
    <property type="match status" value="2"/>
</dbReference>
<dbReference type="PANTHER" id="PTHR32303">
    <property type="entry name" value="QUINOPROTEIN ALCOHOL DEHYDROGENASE (CYTOCHROME C)"/>
    <property type="match status" value="1"/>
</dbReference>
<gene>
    <name evidence="6" type="ORF">FEJ81_07890</name>
</gene>
<evidence type="ECO:0000256" key="2">
    <source>
        <dbReference type="ARBA" id="ARBA00008156"/>
    </source>
</evidence>
<feature type="domain" description="Pyrrolo-quinoline quinone repeat" evidence="5">
    <location>
        <begin position="587"/>
        <end position="676"/>
    </location>
</feature>